<evidence type="ECO:0000313" key="3">
    <source>
        <dbReference type="Proteomes" id="UP000190367"/>
    </source>
</evidence>
<name>A0A1T4TGF3_9BACT</name>
<feature type="chain" id="PRO_5011961874" evidence="1">
    <location>
        <begin position="31"/>
        <end position="491"/>
    </location>
</feature>
<dbReference type="NCBIfam" id="TIGR04183">
    <property type="entry name" value="Por_Secre_tail"/>
    <property type="match status" value="1"/>
</dbReference>
<keyword evidence="1" id="KW-0732">Signal</keyword>
<dbReference type="EMBL" id="FUWZ01000005">
    <property type="protein sequence ID" value="SKA39543.1"/>
    <property type="molecule type" value="Genomic_DNA"/>
</dbReference>
<accession>A0A1T4TGF3</accession>
<dbReference type="GO" id="GO:0005975">
    <property type="term" value="P:carbohydrate metabolic process"/>
    <property type="evidence" value="ECO:0007669"/>
    <property type="project" value="UniProtKB-ARBA"/>
</dbReference>
<dbReference type="AlphaFoldDB" id="A0A1T4TGF3"/>
<keyword evidence="3" id="KW-1185">Reference proteome</keyword>
<sequence>MMNTLYMKQVPLKWALPALILLFSHFSLSAQDTLYANSQLTNSNGLCLTCRVLDRNNAVNGYHNDYTTLLLGASLLGAGISQTLIFPKLQTDPNAEITIEIANNDGLSISLLGSVSVTTASPGDYNSDRYIIADDDFERKPNSNRLTYTFRTRKPFDRVTIQLNAGLLALGSGLRIYGAYTAVRPLSNCIEAPADVYAYYPLDSTVKDLGPRRLHGITGNMAYTADAVCDLAAIDSFAGGKQFLVPAFTMADSAAAFSVWVKKLPGQQGGKVSFATNKYTFEISPDEAIFRYQLNFSEEILATPPKASAQLYSDTGYTHITANYGDRKLDIYINGVWAASSDKMEPYISTSGMTAGPAVFRIKNMIADELTVYNRALSFAEIQRLAGQQDDSVTTLPAAAASLTPTGHLSSGKNILTIAPNPVSGSFRIHGDIPIENSILILTDLSGREVFRTSPASATLTLPANVSPGVYVLRLRTKEGKMYGAKLVVHR</sequence>
<dbReference type="GO" id="GO:0004553">
    <property type="term" value="F:hydrolase activity, hydrolyzing O-glycosyl compounds"/>
    <property type="evidence" value="ECO:0007669"/>
    <property type="project" value="UniProtKB-ARBA"/>
</dbReference>
<evidence type="ECO:0000256" key="1">
    <source>
        <dbReference type="SAM" id="SignalP"/>
    </source>
</evidence>
<organism evidence="2 3">
    <name type="scientific">Chitinophaga eiseniae</name>
    <dbReference type="NCBI Taxonomy" id="634771"/>
    <lineage>
        <taxon>Bacteria</taxon>
        <taxon>Pseudomonadati</taxon>
        <taxon>Bacteroidota</taxon>
        <taxon>Chitinophagia</taxon>
        <taxon>Chitinophagales</taxon>
        <taxon>Chitinophagaceae</taxon>
        <taxon>Chitinophaga</taxon>
    </lineage>
</organism>
<dbReference type="Pfam" id="PF13385">
    <property type="entry name" value="Laminin_G_3"/>
    <property type="match status" value="1"/>
</dbReference>
<gene>
    <name evidence="2" type="ORF">SAMN04488128_10516</name>
</gene>
<proteinExistence type="predicted"/>
<evidence type="ECO:0000313" key="2">
    <source>
        <dbReference type="EMBL" id="SKA39543.1"/>
    </source>
</evidence>
<feature type="signal peptide" evidence="1">
    <location>
        <begin position="1"/>
        <end position="30"/>
    </location>
</feature>
<protein>
    <submittedName>
        <fullName evidence="2">Por secretion system C-terminal sorting domain-containing protein</fullName>
    </submittedName>
</protein>
<dbReference type="SUPFAM" id="SSF49899">
    <property type="entry name" value="Concanavalin A-like lectins/glucanases"/>
    <property type="match status" value="1"/>
</dbReference>
<reference evidence="3" key="1">
    <citation type="submission" date="2017-02" db="EMBL/GenBank/DDBJ databases">
        <authorList>
            <person name="Varghese N."/>
            <person name="Submissions S."/>
        </authorList>
    </citation>
    <scope>NUCLEOTIDE SEQUENCE [LARGE SCALE GENOMIC DNA]</scope>
    <source>
        <strain evidence="3">DSM 22224</strain>
    </source>
</reference>
<dbReference type="InterPro" id="IPR026444">
    <property type="entry name" value="Secre_tail"/>
</dbReference>
<dbReference type="InterPro" id="IPR013320">
    <property type="entry name" value="ConA-like_dom_sf"/>
</dbReference>
<dbReference type="Gene3D" id="2.60.120.200">
    <property type="match status" value="1"/>
</dbReference>
<dbReference type="STRING" id="634771.SAMN04488128_10516"/>
<dbReference type="Proteomes" id="UP000190367">
    <property type="component" value="Unassembled WGS sequence"/>
</dbReference>